<proteinExistence type="predicted"/>
<feature type="signal peptide" evidence="1">
    <location>
        <begin position="1"/>
        <end position="20"/>
    </location>
</feature>
<dbReference type="EMBL" id="JAERQJ010000006">
    <property type="protein sequence ID" value="MBL0684894.1"/>
    <property type="molecule type" value="Genomic_DNA"/>
</dbReference>
<sequence length="156" mass="16871">MKKSFIFFLTLLTISIISCSSDDDDGNTPVLSEEQVSGCNDSNALNFNSNADENDGSCTYSKITFYARFNSFNGIPITKIEILVNGEIIGSINNGFIWTNAPGNCSATGTVSYKFSDGNTIDWNTNMFLANGQLISSSGTKSPNKSSECIKINVTR</sequence>
<protein>
    <recommendedName>
        <fullName evidence="4">Lipoprotein</fullName>
    </recommendedName>
</protein>
<keyword evidence="1" id="KW-0732">Signal</keyword>
<feature type="chain" id="PRO_5038095400" description="Lipoprotein" evidence="1">
    <location>
        <begin position="21"/>
        <end position="156"/>
    </location>
</feature>
<comment type="caution">
    <text evidence="2">The sequence shown here is derived from an EMBL/GenBank/DDBJ whole genome shotgun (WGS) entry which is preliminary data.</text>
</comment>
<dbReference type="PROSITE" id="PS51257">
    <property type="entry name" value="PROKAR_LIPOPROTEIN"/>
    <property type="match status" value="1"/>
</dbReference>
<dbReference type="AlphaFoldDB" id="A0A937D6X1"/>
<evidence type="ECO:0008006" key="4">
    <source>
        <dbReference type="Google" id="ProtNLM"/>
    </source>
</evidence>
<accession>A0A937D6X1</accession>
<keyword evidence="3" id="KW-1185">Reference proteome</keyword>
<organism evidence="2 3">
    <name type="scientific">Aquimarina mytili</name>
    <dbReference type="NCBI Taxonomy" id="874423"/>
    <lineage>
        <taxon>Bacteria</taxon>
        <taxon>Pseudomonadati</taxon>
        <taxon>Bacteroidota</taxon>
        <taxon>Flavobacteriia</taxon>
        <taxon>Flavobacteriales</taxon>
        <taxon>Flavobacteriaceae</taxon>
        <taxon>Aquimarina</taxon>
    </lineage>
</organism>
<dbReference type="Proteomes" id="UP000651057">
    <property type="component" value="Unassembled WGS sequence"/>
</dbReference>
<evidence type="ECO:0000313" key="3">
    <source>
        <dbReference type="Proteomes" id="UP000651057"/>
    </source>
</evidence>
<dbReference type="RefSeq" id="WP_201922089.1">
    <property type="nucleotide sequence ID" value="NZ_BAABAX010000014.1"/>
</dbReference>
<gene>
    <name evidence="2" type="ORF">JJQ60_15300</name>
</gene>
<evidence type="ECO:0000313" key="2">
    <source>
        <dbReference type="EMBL" id="MBL0684894.1"/>
    </source>
</evidence>
<reference evidence="2" key="1">
    <citation type="submission" date="2021-01" db="EMBL/GenBank/DDBJ databases">
        <authorList>
            <person name="Zhong Y.L."/>
        </authorList>
    </citation>
    <scope>NUCLEOTIDE SEQUENCE</scope>
    <source>
        <strain evidence="2">KCTC 23302</strain>
    </source>
</reference>
<evidence type="ECO:0000256" key="1">
    <source>
        <dbReference type="SAM" id="SignalP"/>
    </source>
</evidence>
<name>A0A937D6X1_9FLAO</name>